<evidence type="ECO:0000313" key="5">
    <source>
        <dbReference type="Proteomes" id="UP000196239"/>
    </source>
</evidence>
<dbReference type="PANTHER" id="PTHR44943:SF8">
    <property type="entry name" value="TPR REPEAT-CONTAINING PROTEIN MJ0263"/>
    <property type="match status" value="1"/>
</dbReference>
<dbReference type="Pfam" id="PF00515">
    <property type="entry name" value="TPR_1"/>
    <property type="match status" value="2"/>
</dbReference>
<name>A0A128A4D5_9ARCH</name>
<evidence type="ECO:0000313" key="4">
    <source>
        <dbReference type="EMBL" id="CUR52172.1"/>
    </source>
</evidence>
<dbReference type="KEGG" id="ndv:NDEV_1407"/>
<dbReference type="PROSITE" id="PS50005">
    <property type="entry name" value="TPR"/>
    <property type="match status" value="2"/>
</dbReference>
<dbReference type="SMART" id="SM00028">
    <property type="entry name" value="TPR"/>
    <property type="match status" value="2"/>
</dbReference>
<dbReference type="InterPro" id="IPR019734">
    <property type="entry name" value="TPR_rpt"/>
</dbReference>
<evidence type="ECO:0000256" key="3">
    <source>
        <dbReference type="PROSITE-ProRule" id="PRU00339"/>
    </source>
</evidence>
<dbReference type="AlphaFoldDB" id="A0A128A4D5"/>
<keyword evidence="1" id="KW-0677">Repeat</keyword>
<organism evidence="4 5">
    <name type="scientific">Nitrosotalea devaniterrae</name>
    <dbReference type="NCBI Taxonomy" id="1078905"/>
    <lineage>
        <taxon>Archaea</taxon>
        <taxon>Nitrososphaerota</taxon>
        <taxon>Nitrososphaeria</taxon>
        <taxon>Nitrosotaleales</taxon>
        <taxon>Nitrosotaleaceae</taxon>
        <taxon>Nitrosotalea</taxon>
    </lineage>
</organism>
<reference evidence="5" key="1">
    <citation type="submission" date="2015-10" db="EMBL/GenBank/DDBJ databases">
        <authorList>
            <person name="Lehtovirta-Morley L.E."/>
            <person name="Vieille C."/>
        </authorList>
    </citation>
    <scope>NUCLEOTIDE SEQUENCE [LARGE SCALE GENOMIC DNA]</scope>
</reference>
<proteinExistence type="predicted"/>
<dbReference type="PANTHER" id="PTHR44943">
    <property type="entry name" value="CELLULOSE SYNTHASE OPERON PROTEIN C"/>
    <property type="match status" value="1"/>
</dbReference>
<feature type="repeat" description="TPR" evidence="3">
    <location>
        <begin position="43"/>
        <end position="76"/>
    </location>
</feature>
<dbReference type="Gene3D" id="1.25.40.10">
    <property type="entry name" value="Tetratricopeptide repeat domain"/>
    <property type="match status" value="1"/>
</dbReference>
<dbReference type="PROSITE" id="PS50293">
    <property type="entry name" value="TPR_REGION"/>
    <property type="match status" value="1"/>
</dbReference>
<dbReference type="SUPFAM" id="SSF48452">
    <property type="entry name" value="TPR-like"/>
    <property type="match status" value="1"/>
</dbReference>
<keyword evidence="5" id="KW-1185">Reference proteome</keyword>
<dbReference type="InterPro" id="IPR011990">
    <property type="entry name" value="TPR-like_helical_dom_sf"/>
</dbReference>
<dbReference type="InterPro" id="IPR051685">
    <property type="entry name" value="Ycf3/AcsC/BcsC/TPR_MFPF"/>
</dbReference>
<accession>A0A128A4D5</accession>
<gene>
    <name evidence="4" type="ORF">NDEV_1407</name>
</gene>
<evidence type="ECO:0000256" key="1">
    <source>
        <dbReference type="ARBA" id="ARBA00022737"/>
    </source>
</evidence>
<keyword evidence="2 3" id="KW-0802">TPR repeat</keyword>
<dbReference type="Proteomes" id="UP000196239">
    <property type="component" value="Chromosome 1"/>
</dbReference>
<dbReference type="EMBL" id="LN890280">
    <property type="protein sequence ID" value="CUR52172.1"/>
    <property type="molecule type" value="Genomic_DNA"/>
</dbReference>
<protein>
    <submittedName>
        <fullName evidence="4">TPR repeat-containing protein</fullName>
    </submittedName>
</protein>
<evidence type="ECO:0000256" key="2">
    <source>
        <dbReference type="ARBA" id="ARBA00022803"/>
    </source>
</evidence>
<sequence length="136" mass="15320">MFYMGADDHNSWYGTGNENAKDGNHEDALIAYDKALELDPNHVSAWNNKGIVLSRLERFEESIACYDKAIELDPKYANAWYNKANALRNFGQSLIDKANDDRTNAPKLVNRSIALFDSADKCYDKGDVLSGKKHES</sequence>
<feature type="repeat" description="TPR" evidence="3">
    <location>
        <begin position="9"/>
        <end position="42"/>
    </location>
</feature>